<dbReference type="InterPro" id="IPR050553">
    <property type="entry name" value="Thioredoxin_ResA/DsbE_sf"/>
</dbReference>
<evidence type="ECO:0000256" key="2">
    <source>
        <dbReference type="ARBA" id="ARBA00007758"/>
    </source>
</evidence>
<dbReference type="InterPro" id="IPR013766">
    <property type="entry name" value="Thioredoxin_domain"/>
</dbReference>
<proteinExistence type="inferred from homology"/>
<protein>
    <submittedName>
        <fullName evidence="7">Cytochrome c biogenesis protein CcmG/thiol:disulfide interchange protein DsbE</fullName>
    </submittedName>
</protein>
<dbReference type="OrthoDB" id="9799347at2"/>
<reference evidence="7 8" key="1">
    <citation type="submission" date="2019-03" db="EMBL/GenBank/DDBJ databases">
        <title>Genomic Encyclopedia of Archaeal and Bacterial Type Strains, Phase II (KMG-II): from individual species to whole genera.</title>
        <authorList>
            <person name="Goeker M."/>
        </authorList>
    </citation>
    <scope>NUCLEOTIDE SEQUENCE [LARGE SCALE GENOMIC DNA]</scope>
    <source>
        <strain evidence="7 8">DSM 15388</strain>
    </source>
</reference>
<dbReference type="GO" id="GO:0017004">
    <property type="term" value="P:cytochrome complex assembly"/>
    <property type="evidence" value="ECO:0007669"/>
    <property type="project" value="UniProtKB-KW"/>
</dbReference>
<feature type="domain" description="Thioredoxin" evidence="6">
    <location>
        <begin position="37"/>
        <end position="174"/>
    </location>
</feature>
<comment type="subcellular location">
    <subcellularLocation>
        <location evidence="1">Cell inner membrane</location>
        <topology evidence="1">Single-pass membrane protein</topology>
        <orientation evidence="1">Periplasmic side</orientation>
    </subcellularLocation>
</comment>
<dbReference type="Pfam" id="PF08534">
    <property type="entry name" value="Redoxin"/>
    <property type="match status" value="1"/>
</dbReference>
<dbReference type="Gene3D" id="3.40.30.10">
    <property type="entry name" value="Glutaredoxin"/>
    <property type="match status" value="1"/>
</dbReference>
<evidence type="ECO:0000256" key="4">
    <source>
        <dbReference type="ARBA" id="ARBA00023157"/>
    </source>
</evidence>
<keyword evidence="5" id="KW-0676">Redox-active center</keyword>
<dbReference type="RefSeq" id="WP_132701394.1">
    <property type="nucleotide sequence ID" value="NZ_SLZR01000006.1"/>
</dbReference>
<evidence type="ECO:0000256" key="3">
    <source>
        <dbReference type="ARBA" id="ARBA00022748"/>
    </source>
</evidence>
<dbReference type="SUPFAM" id="SSF52833">
    <property type="entry name" value="Thioredoxin-like"/>
    <property type="match status" value="1"/>
</dbReference>
<dbReference type="InterPro" id="IPR013740">
    <property type="entry name" value="Redoxin"/>
</dbReference>
<dbReference type="PANTHER" id="PTHR42852">
    <property type="entry name" value="THIOL:DISULFIDE INTERCHANGE PROTEIN DSBE"/>
    <property type="match status" value="1"/>
</dbReference>
<keyword evidence="4" id="KW-1015">Disulfide bond</keyword>
<dbReference type="PANTHER" id="PTHR42852:SF6">
    <property type="entry name" value="THIOL:DISULFIDE INTERCHANGE PROTEIN DSBE"/>
    <property type="match status" value="1"/>
</dbReference>
<evidence type="ECO:0000313" key="8">
    <source>
        <dbReference type="Proteomes" id="UP000295793"/>
    </source>
</evidence>
<dbReference type="InterPro" id="IPR036249">
    <property type="entry name" value="Thioredoxin-like_sf"/>
</dbReference>
<keyword evidence="8" id="KW-1185">Reference proteome</keyword>
<dbReference type="CDD" id="cd03010">
    <property type="entry name" value="TlpA_like_DsbE"/>
    <property type="match status" value="1"/>
</dbReference>
<evidence type="ECO:0000256" key="1">
    <source>
        <dbReference type="ARBA" id="ARBA00004383"/>
    </source>
</evidence>
<dbReference type="InterPro" id="IPR004799">
    <property type="entry name" value="Periplasmic_diS_OxRdtase_DsbE"/>
</dbReference>
<dbReference type="GO" id="GO:0015036">
    <property type="term" value="F:disulfide oxidoreductase activity"/>
    <property type="evidence" value="ECO:0007669"/>
    <property type="project" value="InterPro"/>
</dbReference>
<dbReference type="AlphaFoldDB" id="A0A4R3I6V7"/>
<accession>A0A4R3I6V7</accession>
<dbReference type="PROSITE" id="PS51352">
    <property type="entry name" value="THIOREDOXIN_2"/>
    <property type="match status" value="1"/>
</dbReference>
<keyword evidence="3" id="KW-0201">Cytochrome c-type biogenesis</keyword>
<dbReference type="GO" id="GO:0030288">
    <property type="term" value="C:outer membrane-bounded periplasmic space"/>
    <property type="evidence" value="ECO:0007669"/>
    <property type="project" value="InterPro"/>
</dbReference>
<sequence>MKIRPLVILPLVFVFALFALFGYALLSGVDPKEVPSALTGKALPGFQLASLQDENTVITREEIIGEPMLMNIWATWCSSCKYEHPVLNALSADGVKIIGINYKDERDLALKWLQDYADPYALDIYDPNGDLGFDLGVTGAPETFFIDSKGQVQYRYQGPITHEIWQQSLKAIYDEMV</sequence>
<dbReference type="GO" id="GO:0005886">
    <property type="term" value="C:plasma membrane"/>
    <property type="evidence" value="ECO:0007669"/>
    <property type="project" value="UniProtKB-SubCell"/>
</dbReference>
<gene>
    <name evidence="7" type="ORF">BCF53_106154</name>
</gene>
<evidence type="ECO:0000313" key="7">
    <source>
        <dbReference type="EMBL" id="TCS41423.1"/>
    </source>
</evidence>
<organism evidence="7 8">
    <name type="scientific">Reinekea marinisedimentorum</name>
    <dbReference type="NCBI Taxonomy" id="230495"/>
    <lineage>
        <taxon>Bacteria</taxon>
        <taxon>Pseudomonadati</taxon>
        <taxon>Pseudomonadota</taxon>
        <taxon>Gammaproteobacteria</taxon>
        <taxon>Oceanospirillales</taxon>
        <taxon>Saccharospirillaceae</taxon>
        <taxon>Reinekea</taxon>
    </lineage>
</organism>
<comment type="similarity">
    <text evidence="2">Belongs to the thioredoxin family. DsbE subfamily.</text>
</comment>
<dbReference type="NCBIfam" id="TIGR00385">
    <property type="entry name" value="dsbE"/>
    <property type="match status" value="1"/>
</dbReference>
<name>A0A4R3I6V7_9GAMM</name>
<dbReference type="EMBL" id="SLZR01000006">
    <property type="protein sequence ID" value="TCS41423.1"/>
    <property type="molecule type" value="Genomic_DNA"/>
</dbReference>
<dbReference type="Proteomes" id="UP000295793">
    <property type="component" value="Unassembled WGS sequence"/>
</dbReference>
<evidence type="ECO:0000259" key="6">
    <source>
        <dbReference type="PROSITE" id="PS51352"/>
    </source>
</evidence>
<comment type="caution">
    <text evidence="7">The sequence shown here is derived from an EMBL/GenBank/DDBJ whole genome shotgun (WGS) entry which is preliminary data.</text>
</comment>
<evidence type="ECO:0000256" key="5">
    <source>
        <dbReference type="ARBA" id="ARBA00023284"/>
    </source>
</evidence>